<protein>
    <recommendedName>
        <fullName evidence="3">Rho termination factor N-terminal domain-containing protein</fullName>
    </recommendedName>
</protein>
<reference evidence="2" key="1">
    <citation type="journal article" date="2019" name="Sci. Rep.">
        <title>Draft genome of Tanacetum cinerariifolium, the natural source of mosquito coil.</title>
        <authorList>
            <person name="Yamashiro T."/>
            <person name="Shiraishi A."/>
            <person name="Satake H."/>
            <person name="Nakayama K."/>
        </authorList>
    </citation>
    <scope>NUCLEOTIDE SEQUENCE</scope>
</reference>
<dbReference type="AlphaFoldDB" id="A0A6L2M963"/>
<feature type="compositionally biased region" description="Polar residues" evidence="1">
    <location>
        <begin position="494"/>
        <end position="503"/>
    </location>
</feature>
<feature type="compositionally biased region" description="Polar residues" evidence="1">
    <location>
        <begin position="471"/>
        <end position="485"/>
    </location>
</feature>
<gene>
    <name evidence="2" type="ORF">Tci_042524</name>
</gene>
<accession>A0A6L2M963</accession>
<name>A0A6L2M963_TANCI</name>
<feature type="region of interest" description="Disordered" evidence="1">
    <location>
        <begin position="300"/>
        <end position="324"/>
    </location>
</feature>
<evidence type="ECO:0000256" key="1">
    <source>
        <dbReference type="SAM" id="MobiDB-lite"/>
    </source>
</evidence>
<evidence type="ECO:0000313" key="2">
    <source>
        <dbReference type="EMBL" id="GEU70546.1"/>
    </source>
</evidence>
<sequence>MTRSQCVAINSEAAKQRVLLQAMIEKNKVEADRQFAEIMNALKALQPPTTLPEDTTTMIDSKKMVKTVEAAITTPIMVVIGEADLLLGSEGKSIERVSFDPPAGNKSVEKENIKSGITCEENCYQPYRRVVEQSHNMFGWHAMRLKRRRGVFQVSVYRTMDDYVWDDDLWGPPNYQATEDTKYGIDGCTCAYCLTYDEEKESALNEQICIEVLIRLISPADTDMTELEEELFELLIQLAKTDEEFSDLLRVNLNMKINILKSSIMELKGNASNCLSTSREPAQSTYEILKSLFGYSSQKKKKELEANPSSKKKEMGSSSNVNQTGKRKTVIITPLEEHTISQTIVKVKEENADYHCMSLVPKHTASSLRVASTCDMNREVIKVQLKSPIMTHDNVHITTDKGKSICQKPSLETQGKWKHQINTVKSQPDEESTGSTSIRLEESSREPNAKKSVNSELGFPVCSSKSENHQEPSGSLSLTLYSPNTLKRRERPTSPYQKSSSSPLLLEGPKPCNGELGFPFCSSKSENHQKPSGSLSLTVYSPNTLKRRERPASLCQKNSSSPLLLEGPKPLCTHETDVNNPHDMKPYTLVKLKAIAKRRGLKNYSKLKKSGLLELLGINVAEAKGGTVERGHEGHVHHFHVTHGVIRRWHRHRHGHVMRHFARGDNMSFGVMVLVEFAMFCKWFKWTENQNGDVGDRLEGVGHLGCTVEPRLKPALFSSRAKPSRRLRGHVDTQYWTTLAKRKSYEPQPNTDGIGAEPPYYVKKYFMDDHLPGEWEIARDAELNPFKDVLVFRKMVKFL</sequence>
<organism evidence="2">
    <name type="scientific">Tanacetum cinerariifolium</name>
    <name type="common">Dalmatian daisy</name>
    <name type="synonym">Chrysanthemum cinerariifolium</name>
    <dbReference type="NCBI Taxonomy" id="118510"/>
    <lineage>
        <taxon>Eukaryota</taxon>
        <taxon>Viridiplantae</taxon>
        <taxon>Streptophyta</taxon>
        <taxon>Embryophyta</taxon>
        <taxon>Tracheophyta</taxon>
        <taxon>Spermatophyta</taxon>
        <taxon>Magnoliopsida</taxon>
        <taxon>eudicotyledons</taxon>
        <taxon>Gunneridae</taxon>
        <taxon>Pentapetalae</taxon>
        <taxon>asterids</taxon>
        <taxon>campanulids</taxon>
        <taxon>Asterales</taxon>
        <taxon>Asteraceae</taxon>
        <taxon>Asteroideae</taxon>
        <taxon>Anthemideae</taxon>
        <taxon>Anthemidinae</taxon>
        <taxon>Tanacetum</taxon>
    </lineage>
</organism>
<proteinExistence type="predicted"/>
<evidence type="ECO:0008006" key="3">
    <source>
        <dbReference type="Google" id="ProtNLM"/>
    </source>
</evidence>
<dbReference type="EMBL" id="BKCJ010006133">
    <property type="protein sequence ID" value="GEU70546.1"/>
    <property type="molecule type" value="Genomic_DNA"/>
</dbReference>
<comment type="caution">
    <text evidence="2">The sequence shown here is derived from an EMBL/GenBank/DDBJ whole genome shotgun (WGS) entry which is preliminary data.</text>
</comment>
<feature type="region of interest" description="Disordered" evidence="1">
    <location>
        <begin position="422"/>
        <end position="510"/>
    </location>
</feature>
<feature type="compositionally biased region" description="Basic and acidic residues" evidence="1">
    <location>
        <begin position="439"/>
        <end position="449"/>
    </location>
</feature>